<dbReference type="InterPro" id="IPR027417">
    <property type="entry name" value="P-loop_NTPase"/>
</dbReference>
<dbReference type="EMBL" id="SRYX01000024">
    <property type="protein sequence ID" value="TGY36959.1"/>
    <property type="molecule type" value="Genomic_DNA"/>
</dbReference>
<gene>
    <name evidence="1" type="ORF">E5353_08230</name>
</gene>
<dbReference type="SUPFAM" id="SSF52540">
    <property type="entry name" value="P-loop containing nucleoside triphosphate hydrolases"/>
    <property type="match status" value="1"/>
</dbReference>
<dbReference type="Proteomes" id="UP000309566">
    <property type="component" value="Unassembled WGS sequence"/>
</dbReference>
<protein>
    <submittedName>
        <fullName evidence="1">Uncharacterized protein</fullName>
    </submittedName>
</protein>
<comment type="caution">
    <text evidence="1">The sequence shown here is derived from an EMBL/GenBank/DDBJ whole genome shotgun (WGS) entry which is preliminary data.</text>
</comment>
<dbReference type="RefSeq" id="WP_135999497.1">
    <property type="nucleotide sequence ID" value="NZ_SRYX01000024.1"/>
</dbReference>
<reference evidence="1 2" key="1">
    <citation type="submission" date="2019-04" db="EMBL/GenBank/DDBJ databases">
        <title>Microbes associate with the intestines of laboratory mice.</title>
        <authorList>
            <person name="Navarre W."/>
            <person name="Wong E."/>
            <person name="Huang K."/>
            <person name="Tropini C."/>
            <person name="Ng K."/>
            <person name="Yu B."/>
        </authorList>
    </citation>
    <scope>NUCLEOTIDE SEQUENCE [LARGE SCALE GENOMIC DNA]</scope>
    <source>
        <strain evidence="1 2">NM63_1-25</strain>
    </source>
</reference>
<sequence>MPVTNNPISGSAIVPMVETKDSAISHDNEFESQVTFNSESQSLNGVHGLSNVEMNDPNSIHVTISDPKAPLVILFGPPACGKTMTLVRMTRFLQSEGYTVAPIRTFRPTSDTNYVEICERFDETMNRDDAAASTDRISFMLVEVIKNGRRLCQILEAPGEYYFNPKKPTAGFPNYVNTIIASSNRKVWTIMIEPNWMDHVDRMNYVTKIARLKQSMRSKDSTIFVFNKIDLTGFVRSVGEINKSAAINEIKNLYPNIFIPFKNQNPITRFVREYNCELVPFQTGYYTTALNGITYQEGPREYCVKLWRTIMNKITG</sequence>
<organism evidence="1 2">
    <name type="scientific">Bacteroides caecimuris</name>
    <dbReference type="NCBI Taxonomy" id="1796613"/>
    <lineage>
        <taxon>Bacteria</taxon>
        <taxon>Pseudomonadati</taxon>
        <taxon>Bacteroidota</taxon>
        <taxon>Bacteroidia</taxon>
        <taxon>Bacteroidales</taxon>
        <taxon>Bacteroidaceae</taxon>
        <taxon>Bacteroides</taxon>
    </lineage>
</organism>
<accession>A0A4S2D5T9</accession>
<name>A0A4S2D5T9_9BACE</name>
<dbReference type="AlphaFoldDB" id="A0A4S2D5T9"/>
<evidence type="ECO:0000313" key="1">
    <source>
        <dbReference type="EMBL" id="TGY36959.1"/>
    </source>
</evidence>
<proteinExistence type="predicted"/>
<evidence type="ECO:0000313" key="2">
    <source>
        <dbReference type="Proteomes" id="UP000309566"/>
    </source>
</evidence>